<dbReference type="GO" id="GO:0003677">
    <property type="term" value="F:DNA binding"/>
    <property type="evidence" value="ECO:0007669"/>
    <property type="project" value="UniProtKB-KW"/>
</dbReference>
<protein>
    <submittedName>
        <fullName evidence="5">Transcriptional regulator</fullName>
    </submittedName>
</protein>
<accession>A0A428YU28</accession>
<reference evidence="5 6" key="1">
    <citation type="submission" date="2018-05" db="EMBL/GenBank/DDBJ databases">
        <title>Evolution of GPA BGCs.</title>
        <authorList>
            <person name="Waglechner N."/>
            <person name="Wright G.D."/>
        </authorList>
    </citation>
    <scope>NUCLEOTIDE SEQUENCE [LARGE SCALE GENOMIC DNA]</scope>
    <source>
        <strain evidence="5 6">A82846</strain>
    </source>
</reference>
<dbReference type="InterPro" id="IPR002577">
    <property type="entry name" value="HTH_HxlR"/>
</dbReference>
<keyword evidence="3" id="KW-0804">Transcription</keyword>
<dbReference type="Gene3D" id="1.10.10.10">
    <property type="entry name" value="Winged helix-like DNA-binding domain superfamily/Winged helix DNA-binding domain"/>
    <property type="match status" value="1"/>
</dbReference>
<evidence type="ECO:0000259" key="4">
    <source>
        <dbReference type="PROSITE" id="PS51118"/>
    </source>
</evidence>
<feature type="domain" description="HTH hxlR-type" evidence="4">
    <location>
        <begin position="15"/>
        <end position="114"/>
    </location>
</feature>
<dbReference type="Pfam" id="PF01638">
    <property type="entry name" value="HxlR"/>
    <property type="match status" value="1"/>
</dbReference>
<proteinExistence type="predicted"/>
<keyword evidence="1" id="KW-0805">Transcription regulation</keyword>
<dbReference type="RefSeq" id="WP_037271661.1">
    <property type="nucleotide sequence ID" value="NZ_QHKI01000057.1"/>
</dbReference>
<dbReference type="AlphaFoldDB" id="A0A428YU28"/>
<dbReference type="Proteomes" id="UP000287547">
    <property type="component" value="Unassembled WGS sequence"/>
</dbReference>
<dbReference type="InterPro" id="IPR036390">
    <property type="entry name" value="WH_DNA-bd_sf"/>
</dbReference>
<evidence type="ECO:0000256" key="2">
    <source>
        <dbReference type="ARBA" id="ARBA00023125"/>
    </source>
</evidence>
<dbReference type="PANTHER" id="PTHR33204">
    <property type="entry name" value="TRANSCRIPTIONAL REGULATOR, MARR FAMILY"/>
    <property type="match status" value="1"/>
</dbReference>
<sequence>MRTRQLPPVLNETSCRGFETAIATIAKPWTGAVLHVLAMGVERFGEIAAMIDGISHRLLSQRLKELETEGLIVRTVVPTTPVQVKYGLSDSGRDLIVALQPLVRWGAARNRSDGKN</sequence>
<dbReference type="OrthoDB" id="9800966at2"/>
<dbReference type="PROSITE" id="PS51118">
    <property type="entry name" value="HTH_HXLR"/>
    <property type="match status" value="1"/>
</dbReference>
<name>A0A428YU28_KIBAR</name>
<evidence type="ECO:0000313" key="5">
    <source>
        <dbReference type="EMBL" id="RSM73021.1"/>
    </source>
</evidence>
<dbReference type="PANTHER" id="PTHR33204:SF37">
    <property type="entry name" value="HTH-TYPE TRANSCRIPTIONAL REGULATOR YODB"/>
    <property type="match status" value="1"/>
</dbReference>
<dbReference type="SUPFAM" id="SSF46785">
    <property type="entry name" value="Winged helix' DNA-binding domain"/>
    <property type="match status" value="1"/>
</dbReference>
<gene>
    <name evidence="5" type="ORF">DMH04_41785</name>
</gene>
<comment type="caution">
    <text evidence="5">The sequence shown here is derived from an EMBL/GenBank/DDBJ whole genome shotgun (WGS) entry which is preliminary data.</text>
</comment>
<evidence type="ECO:0000313" key="6">
    <source>
        <dbReference type="Proteomes" id="UP000287547"/>
    </source>
</evidence>
<dbReference type="InterPro" id="IPR036388">
    <property type="entry name" value="WH-like_DNA-bd_sf"/>
</dbReference>
<dbReference type="EMBL" id="QHKI01000057">
    <property type="protein sequence ID" value="RSM73021.1"/>
    <property type="molecule type" value="Genomic_DNA"/>
</dbReference>
<evidence type="ECO:0000256" key="1">
    <source>
        <dbReference type="ARBA" id="ARBA00023015"/>
    </source>
</evidence>
<keyword evidence="2" id="KW-0238">DNA-binding</keyword>
<evidence type="ECO:0000256" key="3">
    <source>
        <dbReference type="ARBA" id="ARBA00023163"/>
    </source>
</evidence>
<organism evidence="5 6">
    <name type="scientific">Kibdelosporangium aridum</name>
    <dbReference type="NCBI Taxonomy" id="2030"/>
    <lineage>
        <taxon>Bacteria</taxon>
        <taxon>Bacillati</taxon>
        <taxon>Actinomycetota</taxon>
        <taxon>Actinomycetes</taxon>
        <taxon>Pseudonocardiales</taxon>
        <taxon>Pseudonocardiaceae</taxon>
        <taxon>Kibdelosporangium</taxon>
    </lineage>
</organism>